<gene>
    <name evidence="2" type="ORF">MtrunA17_Chr4g0028441</name>
</gene>
<keyword evidence="1" id="KW-0812">Transmembrane</keyword>
<evidence type="ECO:0000313" key="3">
    <source>
        <dbReference type="Proteomes" id="UP000265566"/>
    </source>
</evidence>
<keyword evidence="1" id="KW-0472">Membrane</keyword>
<keyword evidence="1" id="KW-1133">Transmembrane helix</keyword>
<dbReference type="AlphaFoldDB" id="A0A396I4X4"/>
<feature type="transmembrane region" description="Helical" evidence="1">
    <location>
        <begin position="12"/>
        <end position="33"/>
    </location>
</feature>
<dbReference type="Gramene" id="rna23030">
    <property type="protein sequence ID" value="RHN60679.1"/>
    <property type="gene ID" value="gene23030"/>
</dbReference>
<organism evidence="2 3">
    <name type="scientific">Medicago truncatula</name>
    <name type="common">Barrel medic</name>
    <name type="synonym">Medicago tribuloides</name>
    <dbReference type="NCBI Taxonomy" id="3880"/>
    <lineage>
        <taxon>Eukaryota</taxon>
        <taxon>Viridiplantae</taxon>
        <taxon>Streptophyta</taxon>
        <taxon>Embryophyta</taxon>
        <taxon>Tracheophyta</taxon>
        <taxon>Spermatophyta</taxon>
        <taxon>Magnoliopsida</taxon>
        <taxon>eudicotyledons</taxon>
        <taxon>Gunneridae</taxon>
        <taxon>Pentapetalae</taxon>
        <taxon>rosids</taxon>
        <taxon>fabids</taxon>
        <taxon>Fabales</taxon>
        <taxon>Fabaceae</taxon>
        <taxon>Papilionoideae</taxon>
        <taxon>50 kb inversion clade</taxon>
        <taxon>NPAAA clade</taxon>
        <taxon>Hologalegina</taxon>
        <taxon>IRL clade</taxon>
        <taxon>Trifolieae</taxon>
        <taxon>Medicago</taxon>
    </lineage>
</organism>
<proteinExistence type="predicted"/>
<sequence>MINMDDDLAGELNVFLCVLPMFHVFRLAVITYAQLRRGSAVVSTGRFELEGF</sequence>
<dbReference type="EMBL" id="PSQE01000004">
    <property type="protein sequence ID" value="RHN60679.1"/>
    <property type="molecule type" value="Genomic_DNA"/>
</dbReference>
<evidence type="ECO:0000256" key="1">
    <source>
        <dbReference type="SAM" id="Phobius"/>
    </source>
</evidence>
<name>A0A396I4X4_MEDTR</name>
<reference evidence="3" key="1">
    <citation type="journal article" date="2018" name="Nat. Plants">
        <title>Whole-genome landscape of Medicago truncatula symbiotic genes.</title>
        <authorList>
            <person name="Pecrix Y."/>
            <person name="Staton S.E."/>
            <person name="Sallet E."/>
            <person name="Lelandais-Briere C."/>
            <person name="Moreau S."/>
            <person name="Carrere S."/>
            <person name="Blein T."/>
            <person name="Jardinaud M.F."/>
            <person name="Latrasse D."/>
            <person name="Zouine M."/>
            <person name="Zahm M."/>
            <person name="Kreplak J."/>
            <person name="Mayjonade B."/>
            <person name="Satge C."/>
            <person name="Perez M."/>
            <person name="Cauet S."/>
            <person name="Marande W."/>
            <person name="Chantry-Darmon C."/>
            <person name="Lopez-Roques C."/>
            <person name="Bouchez O."/>
            <person name="Berard A."/>
            <person name="Debelle F."/>
            <person name="Munos S."/>
            <person name="Bendahmane A."/>
            <person name="Berges H."/>
            <person name="Niebel A."/>
            <person name="Buitink J."/>
            <person name="Frugier F."/>
            <person name="Benhamed M."/>
            <person name="Crespi M."/>
            <person name="Gouzy J."/>
            <person name="Gamas P."/>
        </authorList>
    </citation>
    <scope>NUCLEOTIDE SEQUENCE [LARGE SCALE GENOMIC DNA]</scope>
    <source>
        <strain evidence="3">cv. Jemalong A17</strain>
    </source>
</reference>
<dbReference type="Gene3D" id="3.40.50.980">
    <property type="match status" value="1"/>
</dbReference>
<dbReference type="Proteomes" id="UP000265566">
    <property type="component" value="Chromosome 4"/>
</dbReference>
<evidence type="ECO:0000313" key="2">
    <source>
        <dbReference type="EMBL" id="RHN60679.1"/>
    </source>
</evidence>
<accession>A0A396I4X4</accession>
<protein>
    <submittedName>
        <fullName evidence="2">Uncharacterized protein</fullName>
    </submittedName>
</protein>
<comment type="caution">
    <text evidence="2">The sequence shown here is derived from an EMBL/GenBank/DDBJ whole genome shotgun (WGS) entry which is preliminary data.</text>
</comment>